<dbReference type="AlphaFoldDB" id="M0M8E2"/>
<dbReference type="Pfam" id="PF12697">
    <property type="entry name" value="Abhydrolase_6"/>
    <property type="match status" value="1"/>
</dbReference>
<dbReference type="RefSeq" id="WP_006672320.1">
    <property type="nucleotide sequence ID" value="NZ_AOMA01000070.1"/>
</dbReference>
<dbReference type="EMBL" id="AOMA01000070">
    <property type="protein sequence ID" value="EMA40884.1"/>
    <property type="molecule type" value="Genomic_DNA"/>
</dbReference>
<comment type="caution">
    <text evidence="3">The sequence shown here is derived from an EMBL/GenBank/DDBJ whole genome shotgun (WGS) entry which is preliminary data.</text>
</comment>
<dbReference type="OrthoDB" id="247398at2157"/>
<name>M0M8E2_9EURY</name>
<dbReference type="PATRIC" id="fig|1227454.3.peg.1384"/>
<dbReference type="PANTHER" id="PTHR43798:SF31">
    <property type="entry name" value="AB HYDROLASE SUPERFAMILY PROTEIN YCLE"/>
    <property type="match status" value="1"/>
</dbReference>
<dbReference type="PRINTS" id="PR00111">
    <property type="entry name" value="ABHYDROLASE"/>
</dbReference>
<reference evidence="3 4" key="1">
    <citation type="journal article" date="2014" name="PLoS Genet.">
        <title>Phylogenetically driven sequencing of extremely halophilic archaea reveals strategies for static and dynamic osmo-response.</title>
        <authorList>
            <person name="Becker E.A."/>
            <person name="Seitzer P.M."/>
            <person name="Tritt A."/>
            <person name="Larsen D."/>
            <person name="Krusor M."/>
            <person name="Yao A.I."/>
            <person name="Wu D."/>
            <person name="Madern D."/>
            <person name="Eisen J.A."/>
            <person name="Darling A.E."/>
            <person name="Facciotti M.T."/>
        </authorList>
    </citation>
    <scope>NUCLEOTIDE SEQUENCE [LARGE SCALE GENOMIC DNA]</scope>
    <source>
        <strain evidence="3 4">JCM 10879</strain>
    </source>
</reference>
<dbReference type="GO" id="GO:0016787">
    <property type="term" value="F:hydrolase activity"/>
    <property type="evidence" value="ECO:0007669"/>
    <property type="project" value="UniProtKB-KW"/>
</dbReference>
<proteinExistence type="predicted"/>
<keyword evidence="1 3" id="KW-0378">Hydrolase</keyword>
<dbReference type="SUPFAM" id="SSF53474">
    <property type="entry name" value="alpha/beta-Hydrolases"/>
    <property type="match status" value="1"/>
</dbReference>
<dbReference type="PANTHER" id="PTHR43798">
    <property type="entry name" value="MONOACYLGLYCEROL LIPASE"/>
    <property type="match status" value="1"/>
</dbReference>
<organism evidence="3 4">
    <name type="scientific">Halobiforma nitratireducens JCM 10879</name>
    <dbReference type="NCBI Taxonomy" id="1227454"/>
    <lineage>
        <taxon>Archaea</taxon>
        <taxon>Methanobacteriati</taxon>
        <taxon>Methanobacteriota</taxon>
        <taxon>Stenosarchaea group</taxon>
        <taxon>Halobacteria</taxon>
        <taxon>Halobacteriales</taxon>
        <taxon>Natrialbaceae</taxon>
        <taxon>Halobiforma</taxon>
    </lineage>
</organism>
<dbReference type="eggNOG" id="arCOG01648">
    <property type="taxonomic scope" value="Archaea"/>
</dbReference>
<dbReference type="Proteomes" id="UP000011607">
    <property type="component" value="Unassembled WGS sequence"/>
</dbReference>
<evidence type="ECO:0000259" key="2">
    <source>
        <dbReference type="Pfam" id="PF12697"/>
    </source>
</evidence>
<dbReference type="STRING" id="1227454.C446_06895"/>
<dbReference type="InterPro" id="IPR029058">
    <property type="entry name" value="AB_hydrolase_fold"/>
</dbReference>
<keyword evidence="4" id="KW-1185">Reference proteome</keyword>
<dbReference type="Gene3D" id="3.40.50.1820">
    <property type="entry name" value="alpha/beta hydrolase"/>
    <property type="match status" value="1"/>
</dbReference>
<protein>
    <submittedName>
        <fullName evidence="3">Alpha/beta hydrolase</fullName>
    </submittedName>
</protein>
<gene>
    <name evidence="3" type="ORF">C446_06895</name>
</gene>
<feature type="domain" description="AB hydrolase-1" evidence="2">
    <location>
        <begin position="25"/>
        <end position="258"/>
    </location>
</feature>
<accession>M0M8E2</accession>
<dbReference type="InterPro" id="IPR000073">
    <property type="entry name" value="AB_hydrolase_1"/>
</dbReference>
<evidence type="ECO:0000313" key="4">
    <source>
        <dbReference type="Proteomes" id="UP000011607"/>
    </source>
</evidence>
<dbReference type="InterPro" id="IPR050266">
    <property type="entry name" value="AB_hydrolase_sf"/>
</dbReference>
<evidence type="ECO:0000313" key="3">
    <source>
        <dbReference type="EMBL" id="EMA40884.1"/>
    </source>
</evidence>
<sequence length="274" mass="28897">MPTASNGDVSLFYERDGDGDGDETVVFVPEAGLGGWSWGWQHAALTGPFEAVVWDLRGTGRSDAPPGPYDLETLAADLEAVLADCGVRTAHVVGLGLGGTIALAAARDSSSSSSSSSSRIETLSLVGTAPRGSAFDLESLFAPPDDRDALRNTLETTLSAEFREKQPDVIDGVVDWRVDGDADRDGWDAQVAALEGFDASEWLVEVTQPAQVLHGTDDGLVPADAGRDLARGLPRGEFVPLEGAGHLATIERSRTVNDLLAGFLEAHAELDREN</sequence>
<evidence type="ECO:0000256" key="1">
    <source>
        <dbReference type="ARBA" id="ARBA00022801"/>
    </source>
</evidence>
<dbReference type="GO" id="GO:0016020">
    <property type="term" value="C:membrane"/>
    <property type="evidence" value="ECO:0007669"/>
    <property type="project" value="TreeGrafter"/>
</dbReference>